<dbReference type="Proteomes" id="UP001060085">
    <property type="component" value="Linkage Group LG01"/>
</dbReference>
<organism evidence="1 2">
    <name type="scientific">Catharanthus roseus</name>
    <name type="common">Madagascar periwinkle</name>
    <name type="synonym">Vinca rosea</name>
    <dbReference type="NCBI Taxonomy" id="4058"/>
    <lineage>
        <taxon>Eukaryota</taxon>
        <taxon>Viridiplantae</taxon>
        <taxon>Streptophyta</taxon>
        <taxon>Embryophyta</taxon>
        <taxon>Tracheophyta</taxon>
        <taxon>Spermatophyta</taxon>
        <taxon>Magnoliopsida</taxon>
        <taxon>eudicotyledons</taxon>
        <taxon>Gunneridae</taxon>
        <taxon>Pentapetalae</taxon>
        <taxon>asterids</taxon>
        <taxon>lamiids</taxon>
        <taxon>Gentianales</taxon>
        <taxon>Apocynaceae</taxon>
        <taxon>Rauvolfioideae</taxon>
        <taxon>Vinceae</taxon>
        <taxon>Catharanthinae</taxon>
        <taxon>Catharanthus</taxon>
    </lineage>
</organism>
<gene>
    <name evidence="1" type="ORF">M9H77_03254</name>
</gene>
<protein>
    <submittedName>
        <fullName evidence="1">Uncharacterized protein</fullName>
    </submittedName>
</protein>
<sequence length="275" mass="31029">MSVRRVTLKGGDVGRGLESALERHEEYWQATLKNEDLIKNCILKFYEGLSASEQHHIDFDVLMGDVSFSQILDNHQLKGSTSEEILVDLGNLEQRREAFPPLREGKVPRFKKSERLKDPPKVRIFVWRVCTGTLATGPMVANRPKMGSHRCCRCGEKEETDRHVLLHCSFARVACLQVALDIERMRRRVRCWKEVFEYLGSMGEGGGGQRSGLEEERWKQPMLECYKVNVDGSLVGKKGGAAAVIWEWDGELVGQPLMDVNSVEMVEVAAALLGL</sequence>
<evidence type="ECO:0000313" key="1">
    <source>
        <dbReference type="EMBL" id="KAI5682026.1"/>
    </source>
</evidence>
<evidence type="ECO:0000313" key="2">
    <source>
        <dbReference type="Proteomes" id="UP001060085"/>
    </source>
</evidence>
<comment type="caution">
    <text evidence="1">The sequence shown here is derived from an EMBL/GenBank/DDBJ whole genome shotgun (WGS) entry which is preliminary data.</text>
</comment>
<keyword evidence="2" id="KW-1185">Reference proteome</keyword>
<accession>A0ACC0CAR7</accession>
<name>A0ACC0CAR7_CATRO</name>
<reference evidence="2" key="1">
    <citation type="journal article" date="2023" name="Nat. Plants">
        <title>Single-cell RNA sequencing provides a high-resolution roadmap for understanding the multicellular compartmentation of specialized metabolism.</title>
        <authorList>
            <person name="Sun S."/>
            <person name="Shen X."/>
            <person name="Li Y."/>
            <person name="Li Y."/>
            <person name="Wang S."/>
            <person name="Li R."/>
            <person name="Zhang H."/>
            <person name="Shen G."/>
            <person name="Guo B."/>
            <person name="Wei J."/>
            <person name="Xu J."/>
            <person name="St-Pierre B."/>
            <person name="Chen S."/>
            <person name="Sun C."/>
        </authorList>
    </citation>
    <scope>NUCLEOTIDE SEQUENCE [LARGE SCALE GENOMIC DNA]</scope>
</reference>
<proteinExistence type="predicted"/>
<dbReference type="EMBL" id="CM044701">
    <property type="protein sequence ID" value="KAI5682026.1"/>
    <property type="molecule type" value="Genomic_DNA"/>
</dbReference>